<dbReference type="PANTHER" id="PTHR36115">
    <property type="entry name" value="PROLINE-RICH ANTIGEN HOMOLOG-RELATED"/>
    <property type="match status" value="1"/>
</dbReference>
<reference evidence="9" key="2">
    <citation type="submission" date="2020-09" db="EMBL/GenBank/DDBJ databases">
        <authorList>
            <person name="Sun Q."/>
            <person name="Zhou Y."/>
        </authorList>
    </citation>
    <scope>NUCLEOTIDE SEQUENCE</scope>
    <source>
        <strain evidence="9">CGMCC 1.15478</strain>
    </source>
</reference>
<accession>A0A916UK88</accession>
<protein>
    <submittedName>
        <fullName evidence="9">RDD family protein</fullName>
    </submittedName>
</protein>
<organism evidence="9 10">
    <name type="scientific">Hoyosella rhizosphaerae</name>
    <dbReference type="NCBI Taxonomy" id="1755582"/>
    <lineage>
        <taxon>Bacteria</taxon>
        <taxon>Bacillati</taxon>
        <taxon>Actinomycetota</taxon>
        <taxon>Actinomycetes</taxon>
        <taxon>Mycobacteriales</taxon>
        <taxon>Hoyosellaceae</taxon>
        <taxon>Hoyosella</taxon>
    </lineage>
</organism>
<comment type="subcellular location">
    <subcellularLocation>
        <location evidence="1">Cell membrane</location>
        <topology evidence="1">Multi-pass membrane protein</topology>
    </subcellularLocation>
</comment>
<keyword evidence="4 7" id="KW-1133">Transmembrane helix</keyword>
<name>A0A916UK88_9ACTN</name>
<dbReference type="GO" id="GO:0005886">
    <property type="term" value="C:plasma membrane"/>
    <property type="evidence" value="ECO:0007669"/>
    <property type="project" value="UniProtKB-SubCell"/>
</dbReference>
<feature type="transmembrane region" description="Helical" evidence="7">
    <location>
        <begin position="77"/>
        <end position="99"/>
    </location>
</feature>
<keyword evidence="3 7" id="KW-0812">Transmembrane</keyword>
<feature type="region of interest" description="Disordered" evidence="6">
    <location>
        <begin position="1"/>
        <end position="26"/>
    </location>
</feature>
<feature type="domain" description="RDD" evidence="8">
    <location>
        <begin position="46"/>
        <end position="183"/>
    </location>
</feature>
<evidence type="ECO:0000256" key="3">
    <source>
        <dbReference type="ARBA" id="ARBA00022692"/>
    </source>
</evidence>
<feature type="transmembrane region" description="Helical" evidence="7">
    <location>
        <begin position="136"/>
        <end position="169"/>
    </location>
</feature>
<keyword evidence="5 7" id="KW-0472">Membrane</keyword>
<reference evidence="9" key="1">
    <citation type="journal article" date="2014" name="Int. J. Syst. Evol. Microbiol.">
        <title>Complete genome sequence of Corynebacterium casei LMG S-19264T (=DSM 44701T), isolated from a smear-ripened cheese.</title>
        <authorList>
            <consortium name="US DOE Joint Genome Institute (JGI-PGF)"/>
            <person name="Walter F."/>
            <person name="Albersmeier A."/>
            <person name="Kalinowski J."/>
            <person name="Ruckert C."/>
        </authorList>
    </citation>
    <scope>NUCLEOTIDE SEQUENCE</scope>
    <source>
        <strain evidence="9">CGMCC 1.15478</strain>
    </source>
</reference>
<dbReference type="EMBL" id="BMJH01000004">
    <property type="protein sequence ID" value="GGC75350.1"/>
    <property type="molecule type" value="Genomic_DNA"/>
</dbReference>
<evidence type="ECO:0000256" key="1">
    <source>
        <dbReference type="ARBA" id="ARBA00004651"/>
    </source>
</evidence>
<sequence>MSKPNKNPRRDKRANRPSGDSNRHAFNPDAAYGSGGSYLPSGHSPADLLPRAIARLIDGLFVGIPALIVYRVLTDGFGLFGAFLGAILYGITLVLYATIMESESGETLGKRIMKLQVFGPQGGFPSRSEAFRRNSFYVAQAFVMMPFLLVSFIAAAITLFAIGSIAYSIHQSPRRQGRHDEIADGTQVVRV</sequence>
<evidence type="ECO:0000256" key="6">
    <source>
        <dbReference type="SAM" id="MobiDB-lite"/>
    </source>
</evidence>
<evidence type="ECO:0000256" key="7">
    <source>
        <dbReference type="SAM" id="Phobius"/>
    </source>
</evidence>
<keyword evidence="2" id="KW-1003">Cell membrane</keyword>
<evidence type="ECO:0000256" key="2">
    <source>
        <dbReference type="ARBA" id="ARBA00022475"/>
    </source>
</evidence>
<feature type="compositionally biased region" description="Basic residues" evidence="6">
    <location>
        <begin position="1"/>
        <end position="15"/>
    </location>
</feature>
<gene>
    <name evidence="9" type="ORF">GCM10011410_30850</name>
</gene>
<comment type="caution">
    <text evidence="9">The sequence shown here is derived from an EMBL/GenBank/DDBJ whole genome shotgun (WGS) entry which is preliminary data.</text>
</comment>
<dbReference type="AlphaFoldDB" id="A0A916UK88"/>
<dbReference type="InterPro" id="IPR051791">
    <property type="entry name" value="Pra-immunoreactive"/>
</dbReference>
<evidence type="ECO:0000313" key="10">
    <source>
        <dbReference type="Proteomes" id="UP000641514"/>
    </source>
</evidence>
<evidence type="ECO:0000256" key="4">
    <source>
        <dbReference type="ARBA" id="ARBA00022989"/>
    </source>
</evidence>
<evidence type="ECO:0000256" key="5">
    <source>
        <dbReference type="ARBA" id="ARBA00023136"/>
    </source>
</evidence>
<proteinExistence type="predicted"/>
<keyword evidence="10" id="KW-1185">Reference proteome</keyword>
<dbReference type="InterPro" id="IPR010432">
    <property type="entry name" value="RDD"/>
</dbReference>
<evidence type="ECO:0000313" key="9">
    <source>
        <dbReference type="EMBL" id="GGC75350.1"/>
    </source>
</evidence>
<dbReference type="Proteomes" id="UP000641514">
    <property type="component" value="Unassembled WGS sequence"/>
</dbReference>
<evidence type="ECO:0000259" key="8">
    <source>
        <dbReference type="Pfam" id="PF06271"/>
    </source>
</evidence>
<dbReference type="RefSeq" id="WP_188677225.1">
    <property type="nucleotide sequence ID" value="NZ_BMJH01000004.1"/>
</dbReference>
<dbReference type="Pfam" id="PF06271">
    <property type="entry name" value="RDD"/>
    <property type="match status" value="1"/>
</dbReference>